<reference evidence="7" key="1">
    <citation type="submission" date="2022-10" db="EMBL/GenBank/DDBJ databases">
        <authorList>
            <person name="Yue Y."/>
        </authorList>
    </citation>
    <scope>NUCLEOTIDE SEQUENCE</scope>
    <source>
        <strain evidence="7">Z654</strain>
    </source>
</reference>
<dbReference type="InterPro" id="IPR006300">
    <property type="entry name" value="FlgB"/>
</dbReference>
<evidence type="ECO:0000256" key="6">
    <source>
        <dbReference type="SAM" id="MobiDB-lite"/>
    </source>
</evidence>
<evidence type="ECO:0000256" key="4">
    <source>
        <dbReference type="ARBA" id="ARBA00023143"/>
    </source>
</evidence>
<evidence type="ECO:0000313" key="8">
    <source>
        <dbReference type="Proteomes" id="UP001208041"/>
    </source>
</evidence>
<evidence type="ECO:0000313" key="7">
    <source>
        <dbReference type="EMBL" id="MCV6823069.1"/>
    </source>
</evidence>
<dbReference type="EMBL" id="JAOYFC010000001">
    <property type="protein sequence ID" value="MCV6823069.1"/>
    <property type="molecule type" value="Genomic_DNA"/>
</dbReference>
<protein>
    <recommendedName>
        <fullName evidence="3">Flagellar basal body rod protein FlgB</fullName>
    </recommendedName>
</protein>
<comment type="caution">
    <text evidence="7">The sequence shown here is derived from an EMBL/GenBank/DDBJ whole genome shotgun (WGS) entry which is preliminary data.</text>
</comment>
<dbReference type="GO" id="GO:0030694">
    <property type="term" value="C:bacterial-type flagellum basal body, rod"/>
    <property type="evidence" value="ECO:0007669"/>
    <property type="project" value="InterPro"/>
</dbReference>
<name>A0AAE3IWM2_9RHOB</name>
<gene>
    <name evidence="7" type="ORF">OH136_00755</name>
</gene>
<sequence length="127" mass="13863">MFENISVLRMSQAMTNHASTRQSVIAENVAHADTPAYKAKTVKPFAELYGSSSDTQLKSTRSGHLDFQHSPTSVQDAIVPSEAEASPNGNNVGLERELMNASIARHDFDTAIAIYKSTLNVLRTSIR</sequence>
<feature type="region of interest" description="Disordered" evidence="6">
    <location>
        <begin position="57"/>
        <end position="92"/>
    </location>
</feature>
<dbReference type="RefSeq" id="WP_263951899.1">
    <property type="nucleotide sequence ID" value="NZ_JAOYFC010000001.1"/>
</dbReference>
<comment type="similarity">
    <text evidence="2">Belongs to the flagella basal body rod proteins family.</text>
</comment>
<dbReference type="NCBIfam" id="NF009270">
    <property type="entry name" value="PRK12627.1"/>
    <property type="match status" value="1"/>
</dbReference>
<dbReference type="Proteomes" id="UP001208041">
    <property type="component" value="Unassembled WGS sequence"/>
</dbReference>
<keyword evidence="8" id="KW-1185">Reference proteome</keyword>
<evidence type="ECO:0000256" key="5">
    <source>
        <dbReference type="ARBA" id="ARBA00024934"/>
    </source>
</evidence>
<comment type="function">
    <text evidence="5">Structural component of flagellum, the bacterial motility apparatus. Part of the rod structure of flagellar basal body.</text>
</comment>
<evidence type="ECO:0000256" key="1">
    <source>
        <dbReference type="ARBA" id="ARBA00004117"/>
    </source>
</evidence>
<dbReference type="NCBIfam" id="TIGR01396">
    <property type="entry name" value="FlgB"/>
    <property type="match status" value="1"/>
</dbReference>
<dbReference type="AlphaFoldDB" id="A0AAE3IWM2"/>
<dbReference type="GO" id="GO:0071973">
    <property type="term" value="P:bacterial-type flagellum-dependent cell motility"/>
    <property type="evidence" value="ECO:0007669"/>
    <property type="project" value="InterPro"/>
</dbReference>
<organism evidence="7 8">
    <name type="scientific">Halocynthiibacter halioticoli</name>
    <dbReference type="NCBI Taxonomy" id="2986804"/>
    <lineage>
        <taxon>Bacteria</taxon>
        <taxon>Pseudomonadati</taxon>
        <taxon>Pseudomonadota</taxon>
        <taxon>Alphaproteobacteria</taxon>
        <taxon>Rhodobacterales</taxon>
        <taxon>Paracoccaceae</taxon>
        <taxon>Halocynthiibacter</taxon>
    </lineage>
</organism>
<evidence type="ECO:0000256" key="3">
    <source>
        <dbReference type="ARBA" id="ARBA00014376"/>
    </source>
</evidence>
<keyword evidence="4" id="KW-0975">Bacterial flagellum</keyword>
<evidence type="ECO:0000256" key="2">
    <source>
        <dbReference type="ARBA" id="ARBA00009677"/>
    </source>
</evidence>
<proteinExistence type="inferred from homology"/>
<accession>A0AAE3IWM2</accession>
<comment type="subcellular location">
    <subcellularLocation>
        <location evidence="1">Bacterial flagellum basal body</location>
    </subcellularLocation>
</comment>